<dbReference type="EMBL" id="FOOG01000027">
    <property type="protein sequence ID" value="SFG19262.1"/>
    <property type="molecule type" value="Genomic_DNA"/>
</dbReference>
<dbReference type="AlphaFoldDB" id="A0A1I2PT09"/>
<organism evidence="1 2">
    <name type="scientific">Halobacillus alkaliphilus</name>
    <dbReference type="NCBI Taxonomy" id="396056"/>
    <lineage>
        <taxon>Bacteria</taxon>
        <taxon>Bacillati</taxon>
        <taxon>Bacillota</taxon>
        <taxon>Bacilli</taxon>
        <taxon>Bacillales</taxon>
        <taxon>Bacillaceae</taxon>
        <taxon>Halobacillus</taxon>
    </lineage>
</organism>
<reference evidence="2" key="1">
    <citation type="submission" date="2016-10" db="EMBL/GenBank/DDBJ databases">
        <authorList>
            <person name="Varghese N."/>
            <person name="Submissions S."/>
        </authorList>
    </citation>
    <scope>NUCLEOTIDE SEQUENCE [LARGE SCALE GENOMIC DNA]</scope>
    <source>
        <strain evidence="2">FP5</strain>
    </source>
</reference>
<protein>
    <submittedName>
        <fullName evidence="1">Uncharacterized protein</fullName>
    </submittedName>
</protein>
<keyword evidence="2" id="KW-1185">Reference proteome</keyword>
<sequence length="30" mass="3694">MGRLIKRIIKFGPIVYPVIRKFMRKRKGKY</sequence>
<gene>
    <name evidence="1" type="ORF">SAMN05216353_12747</name>
</gene>
<evidence type="ECO:0000313" key="2">
    <source>
        <dbReference type="Proteomes" id="UP000198897"/>
    </source>
</evidence>
<name>A0A1I2PT09_9BACI</name>
<dbReference type="Proteomes" id="UP000198897">
    <property type="component" value="Unassembled WGS sequence"/>
</dbReference>
<accession>A0A1I2PT09</accession>
<evidence type="ECO:0000313" key="1">
    <source>
        <dbReference type="EMBL" id="SFG19262.1"/>
    </source>
</evidence>
<proteinExistence type="predicted"/>